<accession>A0ABM0MMM1</accession>
<gene>
    <name evidence="2" type="primary">LOC102800669</name>
</gene>
<reference evidence="2" key="1">
    <citation type="submission" date="2025-08" db="UniProtKB">
        <authorList>
            <consortium name="RefSeq"/>
        </authorList>
    </citation>
    <scope>IDENTIFICATION</scope>
    <source>
        <tissue evidence="2">Testes</tissue>
    </source>
</reference>
<organism evidence="1 2">
    <name type="scientific">Saccoglossus kowalevskii</name>
    <name type="common">Acorn worm</name>
    <dbReference type="NCBI Taxonomy" id="10224"/>
    <lineage>
        <taxon>Eukaryota</taxon>
        <taxon>Metazoa</taxon>
        <taxon>Hemichordata</taxon>
        <taxon>Enteropneusta</taxon>
        <taxon>Harrimaniidae</taxon>
        <taxon>Saccoglossus</taxon>
    </lineage>
</organism>
<name>A0ABM0MMM1_SACKO</name>
<keyword evidence="1" id="KW-1185">Reference proteome</keyword>
<evidence type="ECO:0000313" key="1">
    <source>
        <dbReference type="Proteomes" id="UP000694865"/>
    </source>
</evidence>
<proteinExistence type="predicted"/>
<dbReference type="Proteomes" id="UP000694865">
    <property type="component" value="Unplaced"/>
</dbReference>
<evidence type="ECO:0000313" key="2">
    <source>
        <dbReference type="RefSeq" id="XP_006821262.1"/>
    </source>
</evidence>
<protein>
    <submittedName>
        <fullName evidence="2">Nipped-B-like protein B-like</fullName>
    </submittedName>
</protein>
<dbReference type="RefSeq" id="XP_006821262.1">
    <property type="nucleotide sequence ID" value="XM_006821199.1"/>
</dbReference>
<sequence length="209" mass="24090">MDANMLSLDIPRRYGMRLPPAAVQWWNNFFGNVKDLEMVPSEIPESWILYELKDSAQEKREMRSQAQEDPDVAQNVMDIEARITNPCPRVTVTGGMPVMADHVENFDSIAVGDMVAVYCPEYEEIPQIGKVNSRDDDKFTIHWYKGSWRTAWKPFFLFKGRQKVPYVDEEPIEAAIYWGFSLNGRSMLSRETQSILQDKYKAVIAALTD</sequence>
<dbReference type="GeneID" id="102800669"/>